<reference evidence="3" key="2">
    <citation type="journal article" date="2021" name="Syst. Appl. Microbiol.">
        <title>Roseomonas hellenica sp. nov., isolated from roots of wild-growing Alkanna tinctoria.</title>
        <authorList>
            <person name="Rat A."/>
            <person name="Naranjo H.D."/>
            <person name="Lebbe L."/>
            <person name="Cnockaert M."/>
            <person name="Krigas N."/>
            <person name="Grigoriadou K."/>
            <person name="Maloupa E."/>
            <person name="Willems A."/>
        </authorList>
    </citation>
    <scope>NUCLEOTIDE SEQUENCE</scope>
    <source>
        <strain evidence="3">LMG 28251</strain>
    </source>
</reference>
<proteinExistence type="predicted"/>
<dbReference type="EMBL" id="JAAEDH010000001">
    <property type="protein sequence ID" value="MBR0653620.1"/>
    <property type="molecule type" value="Genomic_DNA"/>
</dbReference>
<dbReference type="Proteomes" id="UP001196068">
    <property type="component" value="Unassembled WGS sequence"/>
</dbReference>
<dbReference type="AlphaFoldDB" id="A0AAF1JU16"/>
<protein>
    <submittedName>
        <fullName evidence="3">VWA domain-containing protein</fullName>
    </submittedName>
</protein>
<dbReference type="PROSITE" id="PS50234">
    <property type="entry name" value="VWFA"/>
    <property type="match status" value="1"/>
</dbReference>
<dbReference type="InterPro" id="IPR036465">
    <property type="entry name" value="vWFA_dom_sf"/>
</dbReference>
<name>A0AAF1JU16_9PROT</name>
<reference evidence="3" key="1">
    <citation type="submission" date="2020-01" db="EMBL/GenBank/DDBJ databases">
        <authorList>
            <person name="Rat A."/>
        </authorList>
    </citation>
    <scope>NUCLEOTIDE SEQUENCE</scope>
    <source>
        <strain evidence="3">LMG 28251</strain>
    </source>
</reference>
<evidence type="ECO:0000259" key="2">
    <source>
        <dbReference type="PROSITE" id="PS50234"/>
    </source>
</evidence>
<evidence type="ECO:0000256" key="1">
    <source>
        <dbReference type="SAM" id="SignalP"/>
    </source>
</evidence>
<dbReference type="RefSeq" id="WP_211872314.1">
    <property type="nucleotide sequence ID" value="NZ_JAAEDH010000001.1"/>
</dbReference>
<dbReference type="Pfam" id="PF13519">
    <property type="entry name" value="VWA_2"/>
    <property type="match status" value="1"/>
</dbReference>
<feature type="chain" id="PRO_5042166182" evidence="1">
    <location>
        <begin position="19"/>
        <end position="646"/>
    </location>
</feature>
<comment type="caution">
    <text evidence="3">The sequence shown here is derived from an EMBL/GenBank/DDBJ whole genome shotgun (WGS) entry which is preliminary data.</text>
</comment>
<organism evidence="3 4">
    <name type="scientific">Plastoroseomonas arctica</name>
    <dbReference type="NCBI Taxonomy" id="1509237"/>
    <lineage>
        <taxon>Bacteria</taxon>
        <taxon>Pseudomonadati</taxon>
        <taxon>Pseudomonadota</taxon>
        <taxon>Alphaproteobacteria</taxon>
        <taxon>Acetobacterales</taxon>
        <taxon>Acetobacteraceae</taxon>
        <taxon>Plastoroseomonas</taxon>
    </lineage>
</organism>
<keyword evidence="1" id="KW-0732">Signal</keyword>
<sequence>MRAVVVLIVLLLSSAARAQETVIIFDASGSMWGRIDGRTKIEIAREAARTLYGALPPGGRVGLMAYGHRRANDCGDIEMLVPLGALDAARLAGATDAMVPRGRTPITESLRQAATALDVARRGGTVILVTDGIETCEGDPCALAAELERSNAAFTIHVVGFDLRTPAERARVSCLAERTGGRFIAAQNASELGAALRQVAAARPAQVAAQRRIPLVAMDGPRALDGARFAVTRIGEDTAFLEDVTGDVALAPGRYRVAGIAAGRSGAVEATVTANVPARIVVPITLPVPTATLTPETATPAAIATLPIAWRGPDEPGDVIAIIAAGATSPLESRPYVATRAGNPAAMRMPATAGDYELRYLHARTGAVIGTARIAVQPFTARITAPDAVEAGTPVAFTVEGPTGDGLWLEIGTQAGASVGNEVRMTEPRSGEMTAPTAIGEYELRYVDASEGVVLARRPLRVVASSLRMTASATARTGYPMSVAFTGTPTDDDWIGVVAVGTPDGDYVDGHWLRGLVSSGSPVLLQPLPDAGAQELRYVRQREVLQRVAVAVSAGVARVEAPARALRGAEIALRFEGPAAASDYLTFARAGDPPEERMGGSDTYLEGITDGRASINAPAEPGSYELRYVSATSRAVVLARVPVVVE</sequence>
<feature type="signal peptide" evidence="1">
    <location>
        <begin position="1"/>
        <end position="18"/>
    </location>
</feature>
<gene>
    <name evidence="3" type="ORF">GXW79_00860</name>
</gene>
<dbReference type="Gene3D" id="3.40.50.410">
    <property type="entry name" value="von Willebrand factor, type A domain"/>
    <property type="match status" value="1"/>
</dbReference>
<dbReference type="SMART" id="SM00327">
    <property type="entry name" value="VWA"/>
    <property type="match status" value="1"/>
</dbReference>
<evidence type="ECO:0000313" key="3">
    <source>
        <dbReference type="EMBL" id="MBR0653620.1"/>
    </source>
</evidence>
<accession>A0AAF1JU16</accession>
<feature type="domain" description="VWFA" evidence="2">
    <location>
        <begin position="20"/>
        <end position="199"/>
    </location>
</feature>
<evidence type="ECO:0000313" key="4">
    <source>
        <dbReference type="Proteomes" id="UP001196068"/>
    </source>
</evidence>
<keyword evidence="4" id="KW-1185">Reference proteome</keyword>
<dbReference type="InterPro" id="IPR002035">
    <property type="entry name" value="VWF_A"/>
</dbReference>
<dbReference type="SUPFAM" id="SSF53300">
    <property type="entry name" value="vWA-like"/>
    <property type="match status" value="1"/>
</dbReference>